<dbReference type="PANTHER" id="PTHR30026">
    <property type="entry name" value="OUTER MEMBRANE PROTEIN TOLC"/>
    <property type="match status" value="1"/>
</dbReference>
<evidence type="ECO:0000256" key="5">
    <source>
        <dbReference type="ARBA" id="ARBA00022692"/>
    </source>
</evidence>
<dbReference type="Gene3D" id="1.20.1600.10">
    <property type="entry name" value="Outer membrane efflux proteins (OEP)"/>
    <property type="match status" value="1"/>
</dbReference>
<dbReference type="InterPro" id="IPR051906">
    <property type="entry name" value="TolC-like"/>
</dbReference>
<dbReference type="GO" id="GO:0009279">
    <property type="term" value="C:cell outer membrane"/>
    <property type="evidence" value="ECO:0007669"/>
    <property type="project" value="UniProtKB-SubCell"/>
</dbReference>
<keyword evidence="3" id="KW-0813">Transport</keyword>
<keyword evidence="7" id="KW-0998">Cell outer membrane</keyword>
<dbReference type="GO" id="GO:1990281">
    <property type="term" value="C:efflux pump complex"/>
    <property type="evidence" value="ECO:0007669"/>
    <property type="project" value="TreeGrafter"/>
</dbReference>
<dbReference type="InterPro" id="IPR003423">
    <property type="entry name" value="OMP_efflux"/>
</dbReference>
<evidence type="ECO:0000256" key="7">
    <source>
        <dbReference type="ARBA" id="ARBA00023237"/>
    </source>
</evidence>
<keyword evidence="9" id="KW-1185">Reference proteome</keyword>
<evidence type="ECO:0000313" key="9">
    <source>
        <dbReference type="Proteomes" id="UP000285211"/>
    </source>
</evidence>
<dbReference type="Pfam" id="PF02321">
    <property type="entry name" value="OEP"/>
    <property type="match status" value="1"/>
</dbReference>
<comment type="similarity">
    <text evidence="2">Belongs to the outer membrane factor (OMF) (TC 1.B.17) family.</text>
</comment>
<reference evidence="8 9" key="1">
    <citation type="submission" date="2019-01" db="EMBL/GenBank/DDBJ databases">
        <authorList>
            <person name="Chen W.-M."/>
        </authorList>
    </citation>
    <scope>NUCLEOTIDE SEQUENCE [LARGE SCALE GENOMIC DNA]</scope>
    <source>
        <strain evidence="8 9">BBQ-12</strain>
    </source>
</reference>
<gene>
    <name evidence="8" type="ORF">EOD40_10895</name>
</gene>
<proteinExistence type="inferred from homology"/>
<evidence type="ECO:0000256" key="4">
    <source>
        <dbReference type="ARBA" id="ARBA00022452"/>
    </source>
</evidence>
<dbReference type="PANTHER" id="PTHR30026:SF20">
    <property type="entry name" value="OUTER MEMBRANE PROTEIN TOLC"/>
    <property type="match status" value="1"/>
</dbReference>
<organism evidence="8 9">
    <name type="scientific">Flavobacterium sufflavum</name>
    <dbReference type="NCBI Taxonomy" id="1921138"/>
    <lineage>
        <taxon>Bacteria</taxon>
        <taxon>Pseudomonadati</taxon>
        <taxon>Bacteroidota</taxon>
        <taxon>Flavobacteriia</taxon>
        <taxon>Flavobacteriales</taxon>
        <taxon>Flavobacteriaceae</taxon>
        <taxon>Flavobacterium</taxon>
    </lineage>
</organism>
<dbReference type="Proteomes" id="UP000285211">
    <property type="component" value="Unassembled WGS sequence"/>
</dbReference>
<dbReference type="GO" id="GO:0015562">
    <property type="term" value="F:efflux transmembrane transporter activity"/>
    <property type="evidence" value="ECO:0007669"/>
    <property type="project" value="InterPro"/>
</dbReference>
<evidence type="ECO:0000256" key="1">
    <source>
        <dbReference type="ARBA" id="ARBA00004442"/>
    </source>
</evidence>
<evidence type="ECO:0000256" key="6">
    <source>
        <dbReference type="ARBA" id="ARBA00023136"/>
    </source>
</evidence>
<keyword evidence="5" id="KW-0812">Transmembrane</keyword>
<evidence type="ECO:0000256" key="3">
    <source>
        <dbReference type="ARBA" id="ARBA00022448"/>
    </source>
</evidence>
<comment type="subcellular location">
    <subcellularLocation>
        <location evidence="1">Cell outer membrane</location>
    </subcellularLocation>
</comment>
<keyword evidence="4" id="KW-1134">Transmembrane beta strand</keyword>
<sequence length="444" mass="51338">MKNLTTLLMICLGYLGYAQSKLDNYIRIGLTTNEVIKQHNFDINKSVYALKEARSLFYPTVSLNANYTKAEGGRTIDIPIGDLLNPVYNTLNQITNSNAFPALQNQSVLINPDNFYDAKIHTIMPLLNFEIIYNKRIKKQQNSLQKIELEIYKRELVKEIKIAYYKYLQSIEGVKIYQDALKLVKENQRVNQSLFKNDKINRTAVLRSDNEVIRIEANLETAKQVSNNAKSYFNFLLNQKLDTEIEVDSENELLPNVMVNENTQNREELTQLGLVKVLNGNVSKLTQSYWFPKLSGFADLGFQDFDFEVNKQSRYYFAGLGLEWNIFSANKNKYRLRQVEEDTKKISSQIDNVKQQLLLQFQVSQNNLKSALEQFNADKNQKASAKKYNEDITKLYKEGQAIYIELLDAQNQWVNAQLNTNISLCNSWIAFAELERANATFNLK</sequence>
<dbReference type="SUPFAM" id="SSF56954">
    <property type="entry name" value="Outer membrane efflux proteins (OEP)"/>
    <property type="match status" value="1"/>
</dbReference>
<name>A0A437KT15_9FLAO</name>
<dbReference type="OrthoDB" id="13803at2"/>
<dbReference type="AlphaFoldDB" id="A0A437KT15"/>
<keyword evidence="6" id="KW-0472">Membrane</keyword>
<evidence type="ECO:0000313" key="8">
    <source>
        <dbReference type="EMBL" id="RVT75269.1"/>
    </source>
</evidence>
<dbReference type="RefSeq" id="WP_128195439.1">
    <property type="nucleotide sequence ID" value="NZ_SACJ01000006.1"/>
</dbReference>
<comment type="caution">
    <text evidence="8">The sequence shown here is derived from an EMBL/GenBank/DDBJ whole genome shotgun (WGS) entry which is preliminary data.</text>
</comment>
<dbReference type="GO" id="GO:0015288">
    <property type="term" value="F:porin activity"/>
    <property type="evidence" value="ECO:0007669"/>
    <property type="project" value="TreeGrafter"/>
</dbReference>
<evidence type="ECO:0000256" key="2">
    <source>
        <dbReference type="ARBA" id="ARBA00007613"/>
    </source>
</evidence>
<protein>
    <submittedName>
        <fullName evidence="8">TolC family protein</fullName>
    </submittedName>
</protein>
<dbReference type="EMBL" id="SACJ01000006">
    <property type="protein sequence ID" value="RVT75269.1"/>
    <property type="molecule type" value="Genomic_DNA"/>
</dbReference>
<accession>A0A437KT15</accession>